<feature type="region of interest" description="Disordered" evidence="1">
    <location>
        <begin position="1"/>
        <end position="54"/>
    </location>
</feature>
<organism evidence="2 3">
    <name type="scientific">Symbiodinium natans</name>
    <dbReference type="NCBI Taxonomy" id="878477"/>
    <lineage>
        <taxon>Eukaryota</taxon>
        <taxon>Sar</taxon>
        <taxon>Alveolata</taxon>
        <taxon>Dinophyceae</taxon>
        <taxon>Suessiales</taxon>
        <taxon>Symbiodiniaceae</taxon>
        <taxon>Symbiodinium</taxon>
    </lineage>
</organism>
<protein>
    <submittedName>
        <fullName evidence="2">Uncharacterized protein</fullName>
    </submittedName>
</protein>
<sequence length="371" mass="40720">MWNAHSSRWQSNDKWSSDTWGRGSGNESSSWWTQDRERASNYGSGSVPAPKPTYPASFRSDDTFIDSTAVGAGNHQFYRVVQPTDWSRKANLAGRPVEGIRLHEMCFRGMSEFSLLMLSEGRFQSVVWTRSAAEGMLATQLLKGIREAKLDIDSAAVESLKQAGSSVPDKHKQAPQFMAALVEALLKEIQSKIPKPVESTAEDELARAKAKLAQAGLMLTPQKNKVEEDEDVDQLRSDAAGSSQPPVVGKKTHAQEVSRLKRKAPDDVAARDEARALVKGKPKVSMKECRPSAVTNESVDKWLASLKAQYKGKYRELTKHVSHVVALLAEHSDKNELLAAAVAFGLDPNFAARMNVTNLSKCIAVAKFQAA</sequence>
<gene>
    <name evidence="2" type="ORF">SNAT2548_LOCUS34851</name>
</gene>
<name>A0A812VBH3_9DINO</name>
<dbReference type="Proteomes" id="UP000604046">
    <property type="component" value="Unassembled WGS sequence"/>
</dbReference>
<proteinExistence type="predicted"/>
<comment type="caution">
    <text evidence="2">The sequence shown here is derived from an EMBL/GenBank/DDBJ whole genome shotgun (WGS) entry which is preliminary data.</text>
</comment>
<dbReference type="AlphaFoldDB" id="A0A812VBH3"/>
<feature type="compositionally biased region" description="Polar residues" evidence="1">
    <location>
        <begin position="1"/>
        <end position="33"/>
    </location>
</feature>
<evidence type="ECO:0000256" key="1">
    <source>
        <dbReference type="SAM" id="MobiDB-lite"/>
    </source>
</evidence>
<keyword evidence="3" id="KW-1185">Reference proteome</keyword>
<evidence type="ECO:0000313" key="3">
    <source>
        <dbReference type="Proteomes" id="UP000604046"/>
    </source>
</evidence>
<reference evidence="2" key="1">
    <citation type="submission" date="2021-02" db="EMBL/GenBank/DDBJ databases">
        <authorList>
            <person name="Dougan E. K."/>
            <person name="Rhodes N."/>
            <person name="Thang M."/>
            <person name="Chan C."/>
        </authorList>
    </citation>
    <scope>NUCLEOTIDE SEQUENCE</scope>
</reference>
<evidence type="ECO:0000313" key="2">
    <source>
        <dbReference type="EMBL" id="CAE7612843.1"/>
    </source>
</evidence>
<dbReference type="EMBL" id="CAJNDS010002832">
    <property type="protein sequence ID" value="CAE7612843.1"/>
    <property type="molecule type" value="Genomic_DNA"/>
</dbReference>
<feature type="region of interest" description="Disordered" evidence="1">
    <location>
        <begin position="221"/>
        <end position="269"/>
    </location>
</feature>
<feature type="compositionally biased region" description="Basic and acidic residues" evidence="1">
    <location>
        <begin position="253"/>
        <end position="269"/>
    </location>
</feature>
<accession>A0A812VBH3</accession>